<dbReference type="AlphaFoldDB" id="A0A418X906"/>
<gene>
    <name evidence="2" type="ORF">D3879_24405</name>
</gene>
<comment type="caution">
    <text evidence="2">The sequence shown here is derived from an EMBL/GenBank/DDBJ whole genome shotgun (WGS) entry which is preliminary data.</text>
</comment>
<feature type="compositionally biased region" description="Basic residues" evidence="1">
    <location>
        <begin position="97"/>
        <end position="111"/>
    </location>
</feature>
<evidence type="ECO:0000313" key="2">
    <source>
        <dbReference type="EMBL" id="RJG08975.1"/>
    </source>
</evidence>
<accession>A0A418X906</accession>
<sequence length="123" mass="13792">MPVVPVVPAEFTAWADGRSAQQLSELGSRSQLLCASALLYFNPQEREPDPRGLTAVFYHLQSLDTTIVQLGQPAALVQPLRVMQRVFSELDGLPRSQRQRYPQRRARRCRRSTGASNRASIPC</sequence>
<protein>
    <submittedName>
        <fullName evidence="2">Uncharacterized protein</fullName>
    </submittedName>
</protein>
<reference evidence="2 3" key="1">
    <citation type="submission" date="2018-09" db="EMBL/GenBank/DDBJ databases">
        <authorList>
            <person name="Zhu H."/>
        </authorList>
    </citation>
    <scope>NUCLEOTIDE SEQUENCE [LARGE SCALE GENOMIC DNA]</scope>
    <source>
        <strain evidence="2 3">K1S02-6</strain>
    </source>
</reference>
<name>A0A418X906_9PSED</name>
<dbReference type="EMBL" id="QYUR01000008">
    <property type="protein sequence ID" value="RJG08975.1"/>
    <property type="molecule type" value="Genomic_DNA"/>
</dbReference>
<proteinExistence type="predicted"/>
<organism evidence="2 3">
    <name type="scientific">Pseudomonas cavernicola</name>
    <dbReference type="NCBI Taxonomy" id="2320866"/>
    <lineage>
        <taxon>Bacteria</taxon>
        <taxon>Pseudomonadati</taxon>
        <taxon>Pseudomonadota</taxon>
        <taxon>Gammaproteobacteria</taxon>
        <taxon>Pseudomonadales</taxon>
        <taxon>Pseudomonadaceae</taxon>
        <taxon>Pseudomonas</taxon>
    </lineage>
</organism>
<evidence type="ECO:0000313" key="3">
    <source>
        <dbReference type="Proteomes" id="UP000284021"/>
    </source>
</evidence>
<dbReference type="Proteomes" id="UP000284021">
    <property type="component" value="Unassembled WGS sequence"/>
</dbReference>
<feature type="compositionally biased region" description="Polar residues" evidence="1">
    <location>
        <begin position="113"/>
        <end position="123"/>
    </location>
</feature>
<keyword evidence="3" id="KW-1185">Reference proteome</keyword>
<evidence type="ECO:0000256" key="1">
    <source>
        <dbReference type="SAM" id="MobiDB-lite"/>
    </source>
</evidence>
<feature type="region of interest" description="Disordered" evidence="1">
    <location>
        <begin position="94"/>
        <end position="123"/>
    </location>
</feature>